<organism evidence="2 3">
    <name type="scientific">Heligmosomoides polygyrus</name>
    <name type="common">Parasitic roundworm</name>
    <dbReference type="NCBI Taxonomy" id="6339"/>
    <lineage>
        <taxon>Eukaryota</taxon>
        <taxon>Metazoa</taxon>
        <taxon>Ecdysozoa</taxon>
        <taxon>Nematoda</taxon>
        <taxon>Chromadorea</taxon>
        <taxon>Rhabditida</taxon>
        <taxon>Rhabditina</taxon>
        <taxon>Rhabditomorpha</taxon>
        <taxon>Strongyloidea</taxon>
        <taxon>Heligmosomidae</taxon>
        <taxon>Heligmosomoides</taxon>
    </lineage>
</organism>
<protein>
    <submittedName>
        <fullName evidence="3">Transposase</fullName>
    </submittedName>
</protein>
<accession>A0A3P8C1G8</accession>
<gene>
    <name evidence="1" type="ORF">HPBE_LOCUS18607</name>
</gene>
<accession>A0A183G9I5</accession>
<reference evidence="1 2" key="1">
    <citation type="submission" date="2018-11" db="EMBL/GenBank/DDBJ databases">
        <authorList>
            <consortium name="Pathogen Informatics"/>
        </authorList>
    </citation>
    <scope>NUCLEOTIDE SEQUENCE [LARGE SCALE GENOMIC DNA]</scope>
</reference>
<dbReference type="AlphaFoldDB" id="A0A183G9I5"/>
<dbReference type="WBParaSite" id="HPBE_0001860801-mRNA-1">
    <property type="protein sequence ID" value="HPBE_0001860801-mRNA-1"/>
    <property type="gene ID" value="HPBE_0001860801"/>
</dbReference>
<evidence type="ECO:0000313" key="1">
    <source>
        <dbReference type="EMBL" id="VDP12234.1"/>
    </source>
</evidence>
<dbReference type="Proteomes" id="UP000050761">
    <property type="component" value="Unassembled WGS sequence"/>
</dbReference>
<proteinExistence type="predicted"/>
<dbReference type="EMBL" id="UZAH01030800">
    <property type="protein sequence ID" value="VDP12234.1"/>
    <property type="molecule type" value="Genomic_DNA"/>
</dbReference>
<name>A0A183G9I5_HELPZ</name>
<sequence length="90" mass="10055">MPTAQVAGSGWERALFMDEKLFTVELSAFRPAHRAKSTQLHGEQQAWYKANFLDFAMSAERPQHSSDLNPTDYSASSILKARVPAKRTTA</sequence>
<reference evidence="3" key="2">
    <citation type="submission" date="2019-09" db="UniProtKB">
        <authorList>
            <consortium name="WormBaseParasite"/>
        </authorList>
    </citation>
    <scope>IDENTIFICATION</scope>
</reference>
<evidence type="ECO:0000313" key="3">
    <source>
        <dbReference type="WBParaSite" id="HPBE_0001860801-mRNA-1"/>
    </source>
</evidence>
<evidence type="ECO:0000313" key="2">
    <source>
        <dbReference type="Proteomes" id="UP000050761"/>
    </source>
</evidence>
<keyword evidence="2" id="KW-1185">Reference proteome</keyword>